<proteinExistence type="predicted"/>
<reference evidence="2" key="1">
    <citation type="submission" date="2024-06" db="EMBL/GenBank/DDBJ databases">
        <authorList>
            <person name="Liu X."/>
            <person name="Lenzi L."/>
            <person name="Haldenby T S."/>
            <person name="Uol C."/>
        </authorList>
    </citation>
    <scope>NUCLEOTIDE SEQUENCE</scope>
</reference>
<evidence type="ECO:0000313" key="2">
    <source>
        <dbReference type="EMBL" id="CAL5130967.1"/>
    </source>
</evidence>
<sequence length="1014" mass="114399">MKPTCDETGDFLEVQVKALLLMSEISREKHEARAGTILTLKAMRLLHSHLLQFKDEPKGCDRRVKDGCGKTVRFANCKLKGSAERLLLKLWLQARLQLSFCQLAEVDTTGIVKNIDTSVMAEEPEAEMNLQVGIQECEAADLEELRAQFYVQMSKVQARKGSSVDRESEYLDMATKYYESTERTQNLDEIQLYVSLRKVDLCLLNGCQRCIPSEGWRKILKDCLYMLLTKRQLLVKEIPARYRRIQNSCYQGGEQTRNTAYADSIAWWRPNSFLWTGLVQLQLRIALCSARLAAHSQTIPGATRALQTVSMVEKFDYNEPHSPIELYQQAWNILNDTETLHRSLSSSSPYVLSEITLAKGRVASALYAFGIGRHERASEALLYSAGLCAFVTGDGRQQHRALSALLQLYQIMLLREASTSTADSVLKKTAAQLRASVQQNQQLARIRGTQRTRGNVAALPGLAAEFSSLREPYPSQSDLTQAVSQRLWRLHSCTVSFLERLKQTFATNTQLIDESATKNASSFEGTSSRLVHPPDLGNRPRLSQFATAHCYDLAGKLCLGAKKHVYENEIQKELETMTKSSVDTLVYNPVENTKMVRNLCEKSFSPEEVSTKSPVIWTPRRQKGTEEATSSFAQLVSYRSLLERICMNYSAGAHNSQDDSGPPIEQDWSTEKELTLGFTENTTAAVGKLPLIQPFPYYTQDVNYWGQRFTSLNVFLLNTYTTTSASLIGGLLNNELDVTPIVLKSKPGNEGETKPDFRLLDEDESGNRTVCGYEPILQYKSSPDLTSQKKLHSGTKNLGMTQAFRPGQMLVQVLDCFDDNNDHAGPVLILLNYHFKQSKRIRNQTTRVESRLALIPQRHLFYQLVSRMNALQSDVLIRGLEDHELSDTGQKPTKNRIPGSRGEGKAHTVEQSDEANSQLETEFAVWLNEFCELLKNAQVFTSKKREDNEVEIEILSTSNTVEALDPSMQTFTNIRRLFARNQFGGLIPKGNVQDYFLTVFNYDVPTEKVESMRT</sequence>
<evidence type="ECO:0000313" key="3">
    <source>
        <dbReference type="Proteomes" id="UP001497525"/>
    </source>
</evidence>
<dbReference type="AlphaFoldDB" id="A0AAV2T474"/>
<name>A0AAV2T474_CALDB</name>
<evidence type="ECO:0000256" key="1">
    <source>
        <dbReference type="SAM" id="MobiDB-lite"/>
    </source>
</evidence>
<comment type="caution">
    <text evidence="2">The sequence shown here is derived from an EMBL/GenBank/DDBJ whole genome shotgun (WGS) entry which is preliminary data.</text>
</comment>
<organism evidence="2 3">
    <name type="scientific">Calicophoron daubneyi</name>
    <name type="common">Rumen fluke</name>
    <name type="synonym">Paramphistomum daubneyi</name>
    <dbReference type="NCBI Taxonomy" id="300641"/>
    <lineage>
        <taxon>Eukaryota</taxon>
        <taxon>Metazoa</taxon>
        <taxon>Spiralia</taxon>
        <taxon>Lophotrochozoa</taxon>
        <taxon>Platyhelminthes</taxon>
        <taxon>Trematoda</taxon>
        <taxon>Digenea</taxon>
        <taxon>Plagiorchiida</taxon>
        <taxon>Pronocephalata</taxon>
        <taxon>Paramphistomoidea</taxon>
        <taxon>Paramphistomidae</taxon>
        <taxon>Calicophoron</taxon>
    </lineage>
</organism>
<dbReference type="EMBL" id="CAXLJL010000079">
    <property type="protein sequence ID" value="CAL5130967.1"/>
    <property type="molecule type" value="Genomic_DNA"/>
</dbReference>
<feature type="region of interest" description="Disordered" evidence="1">
    <location>
        <begin position="885"/>
        <end position="915"/>
    </location>
</feature>
<dbReference type="Proteomes" id="UP001497525">
    <property type="component" value="Unassembled WGS sequence"/>
</dbReference>
<gene>
    <name evidence="2" type="ORF">CDAUBV1_LOCUS3166</name>
</gene>
<accession>A0AAV2T474</accession>
<protein>
    <submittedName>
        <fullName evidence="2">Uncharacterized protein</fullName>
    </submittedName>
</protein>